<dbReference type="SUPFAM" id="SSF55120">
    <property type="entry name" value="Pseudouridine synthase"/>
    <property type="match status" value="1"/>
</dbReference>
<protein>
    <submittedName>
        <fullName evidence="2">Pseudouridine synthase</fullName>
    </submittedName>
</protein>
<reference evidence="2 3" key="1">
    <citation type="journal article" date="2015" name="Antonie Van Leeuwenhoek">
        <title>Lampropedia puyangensis sp. nov., isolated from symptomatic bark of Populus ? euramericana canker and emended description of Lampropedia hyalina (Ehrenberg 1832) Lee et al. 2004.</title>
        <authorList>
            <person name="Li Y."/>
            <person name="Wang T."/>
            <person name="Piao C.G."/>
            <person name="Wang L.F."/>
            <person name="Tian G.Z."/>
            <person name="Zhu T.H."/>
            <person name="Guo M.W."/>
        </authorList>
    </citation>
    <scope>NUCLEOTIDE SEQUENCE [LARGE SCALE GENOMIC DNA]</scope>
    <source>
        <strain evidence="2 3">2-bin</strain>
    </source>
</reference>
<dbReference type="InterPro" id="IPR006224">
    <property type="entry name" value="PsdUridine_synth_RluA-like_CS"/>
</dbReference>
<dbReference type="InterPro" id="IPR050188">
    <property type="entry name" value="RluA_PseudoU_synthase"/>
</dbReference>
<organism evidence="2 3">
    <name type="scientific">Lampropedia puyangensis</name>
    <dbReference type="NCBI Taxonomy" id="1330072"/>
    <lineage>
        <taxon>Bacteria</taxon>
        <taxon>Pseudomonadati</taxon>
        <taxon>Pseudomonadota</taxon>
        <taxon>Betaproteobacteria</taxon>
        <taxon>Burkholderiales</taxon>
        <taxon>Comamonadaceae</taxon>
        <taxon>Lampropedia</taxon>
    </lineage>
</organism>
<dbReference type="PANTHER" id="PTHR21600:SF84">
    <property type="entry name" value="PSEUDOURIDINE SYNTHASE RSUA_RLUA-LIKE DOMAIN-CONTAINING PROTEIN"/>
    <property type="match status" value="1"/>
</dbReference>
<dbReference type="GO" id="GO:0140098">
    <property type="term" value="F:catalytic activity, acting on RNA"/>
    <property type="evidence" value="ECO:0007669"/>
    <property type="project" value="UniProtKB-ARBA"/>
</dbReference>
<evidence type="ECO:0000313" key="3">
    <source>
        <dbReference type="Proteomes" id="UP000308917"/>
    </source>
</evidence>
<accession>A0A4S8F494</accession>
<evidence type="ECO:0000259" key="1">
    <source>
        <dbReference type="Pfam" id="PF00849"/>
    </source>
</evidence>
<dbReference type="AlphaFoldDB" id="A0A4S8F494"/>
<feature type="domain" description="Pseudouridine synthase RsuA/RluA-like" evidence="1">
    <location>
        <begin position="98"/>
        <end position="246"/>
    </location>
</feature>
<dbReference type="GO" id="GO:0009982">
    <property type="term" value="F:pseudouridine synthase activity"/>
    <property type="evidence" value="ECO:0007669"/>
    <property type="project" value="InterPro"/>
</dbReference>
<dbReference type="GO" id="GO:0000455">
    <property type="term" value="P:enzyme-directed rRNA pseudouridine synthesis"/>
    <property type="evidence" value="ECO:0007669"/>
    <property type="project" value="TreeGrafter"/>
</dbReference>
<sequence>MYQDATSQRAPLPSGWARVGVPASAKGCVLDFLLKRFAHVPQALWLERFAQRSVCDGNGRVLVAEGAIEGVQHIVYPRHPQRERAIPFEAQVLYRDAHILVADKPHFLPVAPGGEYVVQTLLTRLQQQLDLPQLAPLHRLDKDTAGLVLFSVNPNSRDAYHALFRTHAIQKTYEAVALADARLSPGLRHQSCLMPGGARFFTMQEVTGQANSHTHIELVQQQGRWGLYRLRPITGKKHQLRVHMAALGVPIRHDPFYPDIVDPPEGDYSRPLQLLARSLDWLDPVSGHACHFESKLVLQWPPIEG</sequence>
<dbReference type="PROSITE" id="PS01129">
    <property type="entry name" value="PSI_RLU"/>
    <property type="match status" value="1"/>
</dbReference>
<comment type="caution">
    <text evidence="2">The sequence shown here is derived from an EMBL/GenBank/DDBJ whole genome shotgun (WGS) entry which is preliminary data.</text>
</comment>
<name>A0A4S8F494_9BURK</name>
<dbReference type="OrthoDB" id="9785808at2"/>
<dbReference type="RefSeq" id="WP_136573513.1">
    <property type="nucleotide sequence ID" value="NZ_STFG01000009.1"/>
</dbReference>
<dbReference type="Proteomes" id="UP000308917">
    <property type="component" value="Unassembled WGS sequence"/>
</dbReference>
<dbReference type="InterPro" id="IPR020103">
    <property type="entry name" value="PsdUridine_synth_cat_dom_sf"/>
</dbReference>
<keyword evidence="3" id="KW-1185">Reference proteome</keyword>
<dbReference type="GO" id="GO:0003723">
    <property type="term" value="F:RNA binding"/>
    <property type="evidence" value="ECO:0007669"/>
    <property type="project" value="InterPro"/>
</dbReference>
<dbReference type="EMBL" id="STFG01000009">
    <property type="protein sequence ID" value="THU00994.1"/>
    <property type="molecule type" value="Genomic_DNA"/>
</dbReference>
<dbReference type="InterPro" id="IPR006145">
    <property type="entry name" value="PsdUridine_synth_RsuA/RluA"/>
</dbReference>
<dbReference type="Gene3D" id="3.30.2350.10">
    <property type="entry name" value="Pseudouridine synthase"/>
    <property type="match status" value="1"/>
</dbReference>
<proteinExistence type="predicted"/>
<gene>
    <name evidence="2" type="ORF">E9531_09395</name>
</gene>
<dbReference type="PANTHER" id="PTHR21600">
    <property type="entry name" value="MITOCHONDRIAL RNA PSEUDOURIDINE SYNTHASE"/>
    <property type="match status" value="1"/>
</dbReference>
<dbReference type="Pfam" id="PF00849">
    <property type="entry name" value="PseudoU_synth_2"/>
    <property type="match status" value="1"/>
</dbReference>
<evidence type="ECO:0000313" key="2">
    <source>
        <dbReference type="EMBL" id="THU00994.1"/>
    </source>
</evidence>